<evidence type="ECO:0000259" key="1">
    <source>
        <dbReference type="SMART" id="SM00355"/>
    </source>
</evidence>
<dbReference type="SMART" id="SM00355">
    <property type="entry name" value="ZnF_C2H2"/>
    <property type="match status" value="4"/>
</dbReference>
<proteinExistence type="predicted"/>
<evidence type="ECO:0000313" key="3">
    <source>
        <dbReference type="Proteomes" id="UP000070700"/>
    </source>
</evidence>
<dbReference type="KEGG" id="psco:LY89DRAFT_717811"/>
<dbReference type="AlphaFoldDB" id="A0A194XEN5"/>
<dbReference type="InParanoid" id="A0A194XEN5"/>
<sequence length="368" mass="41925">MDSYQATFPDLSEDYNAFFEPAIFDSLDSWPSGELITAPKCEIPQIIPDSTSTSYLPGSPCSDVDISSWSDNFWEPNPELEPWPLVDLEQGSSGYHFQTPTSFVGFGGLVHFPVLQESGKRCYTAQKASSTTKQQYDCNWPRCRKSSPFDSAEHWKSHMKEHSRNIQDEWTQGSPCTWYGCPSKARHRTKKLLEDHINNIHINPLVCVVEGCRHKTPFRGKADLQRHINSVHIECTKIKCPFPSCTTERRDFSRKDKLMNHLRDIHDTDPCPFVPHCMVKLNPELDSTAKHIGKQHGEFECALGSCKKFASQFCESGFLDHLQLDHKMAWSMVLKARDIAKQSGNKALRDEHVMCEEVYDCSICCGLD</sequence>
<dbReference type="Gene3D" id="3.30.160.60">
    <property type="entry name" value="Classic Zinc Finger"/>
    <property type="match status" value="1"/>
</dbReference>
<feature type="domain" description="C2H2-type" evidence="1">
    <location>
        <begin position="205"/>
        <end position="232"/>
    </location>
</feature>
<dbReference type="Proteomes" id="UP000070700">
    <property type="component" value="Unassembled WGS sequence"/>
</dbReference>
<organism evidence="2 3">
    <name type="scientific">Mollisia scopiformis</name>
    <name type="common">Conifer needle endophyte fungus</name>
    <name type="synonym">Phialocephala scopiformis</name>
    <dbReference type="NCBI Taxonomy" id="149040"/>
    <lineage>
        <taxon>Eukaryota</taxon>
        <taxon>Fungi</taxon>
        <taxon>Dikarya</taxon>
        <taxon>Ascomycota</taxon>
        <taxon>Pezizomycotina</taxon>
        <taxon>Leotiomycetes</taxon>
        <taxon>Helotiales</taxon>
        <taxon>Mollisiaceae</taxon>
        <taxon>Mollisia</taxon>
    </lineage>
</organism>
<evidence type="ECO:0000313" key="2">
    <source>
        <dbReference type="EMBL" id="KUJ18217.1"/>
    </source>
</evidence>
<dbReference type="RefSeq" id="XP_018072572.1">
    <property type="nucleotide sequence ID" value="XM_018218371.1"/>
</dbReference>
<dbReference type="InterPro" id="IPR013087">
    <property type="entry name" value="Znf_C2H2_type"/>
</dbReference>
<gene>
    <name evidence="2" type="ORF">LY89DRAFT_717811</name>
</gene>
<dbReference type="OrthoDB" id="3545083at2759"/>
<name>A0A194XEN5_MOLSC</name>
<dbReference type="EMBL" id="KQ947413">
    <property type="protein sequence ID" value="KUJ18217.1"/>
    <property type="molecule type" value="Genomic_DNA"/>
</dbReference>
<keyword evidence="3" id="KW-1185">Reference proteome</keyword>
<feature type="domain" description="C2H2-type" evidence="1">
    <location>
        <begin position="136"/>
        <end position="162"/>
    </location>
</feature>
<protein>
    <recommendedName>
        <fullName evidence="1">C2H2-type domain-containing protein</fullName>
    </recommendedName>
</protein>
<reference evidence="2 3" key="1">
    <citation type="submission" date="2015-10" db="EMBL/GenBank/DDBJ databases">
        <title>Full genome of DAOMC 229536 Phialocephala scopiformis, a fungal endophyte of spruce producing the potent anti-insectan compound rugulosin.</title>
        <authorList>
            <consortium name="DOE Joint Genome Institute"/>
            <person name="Walker A.K."/>
            <person name="Frasz S.L."/>
            <person name="Seifert K.A."/>
            <person name="Miller J.D."/>
            <person name="Mondo S.J."/>
            <person name="Labutti K."/>
            <person name="Lipzen A."/>
            <person name="Dockter R."/>
            <person name="Kennedy M."/>
            <person name="Grigoriev I.V."/>
            <person name="Spatafora J.W."/>
        </authorList>
    </citation>
    <scope>NUCLEOTIDE SEQUENCE [LARGE SCALE GENOMIC DNA]</scope>
    <source>
        <strain evidence="2 3">CBS 120377</strain>
    </source>
</reference>
<accession>A0A194XEN5</accession>
<feature type="domain" description="C2H2-type" evidence="1">
    <location>
        <begin position="174"/>
        <end position="201"/>
    </location>
</feature>
<feature type="domain" description="C2H2-type" evidence="1">
    <location>
        <begin position="238"/>
        <end position="266"/>
    </location>
</feature>
<dbReference type="GeneID" id="28828097"/>